<name>A0A8S9ZMM8_9BILA</name>
<dbReference type="EMBL" id="JABEBT010000058">
    <property type="protein sequence ID" value="KAF7634418.1"/>
    <property type="molecule type" value="Genomic_DNA"/>
</dbReference>
<keyword evidence="3" id="KW-1185">Reference proteome</keyword>
<feature type="compositionally biased region" description="Polar residues" evidence="1">
    <location>
        <begin position="147"/>
        <end position="157"/>
    </location>
</feature>
<dbReference type="AlphaFoldDB" id="A0A8S9ZMM8"/>
<accession>A0A8S9ZMM8</accession>
<evidence type="ECO:0000313" key="3">
    <source>
        <dbReference type="Proteomes" id="UP000605970"/>
    </source>
</evidence>
<evidence type="ECO:0000256" key="1">
    <source>
        <dbReference type="SAM" id="MobiDB-lite"/>
    </source>
</evidence>
<dbReference type="Proteomes" id="UP000605970">
    <property type="component" value="Unassembled WGS sequence"/>
</dbReference>
<evidence type="ECO:0000313" key="2">
    <source>
        <dbReference type="EMBL" id="KAF7634418.1"/>
    </source>
</evidence>
<reference evidence="2" key="1">
    <citation type="journal article" date="2020" name="Ecol. Evol.">
        <title>Genome structure and content of the rice root-knot nematode (Meloidogyne graminicola).</title>
        <authorList>
            <person name="Phan N.T."/>
            <person name="Danchin E.G.J."/>
            <person name="Klopp C."/>
            <person name="Perfus-Barbeoch L."/>
            <person name="Kozlowski D.K."/>
            <person name="Koutsovoulos G.D."/>
            <person name="Lopez-Roques C."/>
            <person name="Bouchez O."/>
            <person name="Zahm M."/>
            <person name="Besnard G."/>
            <person name="Bellafiore S."/>
        </authorList>
    </citation>
    <scope>NUCLEOTIDE SEQUENCE</scope>
    <source>
        <strain evidence="2">VN-18</strain>
    </source>
</reference>
<gene>
    <name evidence="2" type="ORF">Mgra_00006173</name>
</gene>
<feature type="region of interest" description="Disordered" evidence="1">
    <location>
        <begin position="61"/>
        <end position="157"/>
    </location>
</feature>
<proteinExistence type="predicted"/>
<organism evidence="2 3">
    <name type="scientific">Meloidogyne graminicola</name>
    <dbReference type="NCBI Taxonomy" id="189291"/>
    <lineage>
        <taxon>Eukaryota</taxon>
        <taxon>Metazoa</taxon>
        <taxon>Ecdysozoa</taxon>
        <taxon>Nematoda</taxon>
        <taxon>Chromadorea</taxon>
        <taxon>Rhabditida</taxon>
        <taxon>Tylenchina</taxon>
        <taxon>Tylenchomorpha</taxon>
        <taxon>Tylenchoidea</taxon>
        <taxon>Meloidogynidae</taxon>
        <taxon>Meloidogyninae</taxon>
        <taxon>Meloidogyne</taxon>
    </lineage>
</organism>
<sequence length="157" mass="17264">MNDLLPTLPPFCSSELSKNVKVKACCEAIKSSAASNSKQTTPPDACSLQNCGRVCNRYFKKRSEGEEEPNEGCNKKYESEQQPSQNKYPEGPEEASTTKQPRGQVASNKPPKSKYPMGPPQNKYPGGPEEAPTTEQPNEEKYPEGPENTTDNSDIVH</sequence>
<protein>
    <submittedName>
        <fullName evidence="2">Uncharacterized protein</fullName>
    </submittedName>
</protein>
<comment type="caution">
    <text evidence="2">The sequence shown here is derived from an EMBL/GenBank/DDBJ whole genome shotgun (WGS) entry which is preliminary data.</text>
</comment>
<feature type="compositionally biased region" description="Polar residues" evidence="1">
    <location>
        <begin position="95"/>
        <end position="107"/>
    </location>
</feature>